<dbReference type="EMBL" id="PDNA01000157">
    <property type="protein sequence ID" value="PGH08764.1"/>
    <property type="molecule type" value="Genomic_DNA"/>
</dbReference>
<dbReference type="InterPro" id="IPR015947">
    <property type="entry name" value="PUA-like_sf"/>
</dbReference>
<sequence>SAFDSAHPYYDAKSNRENPKWEVVHVEFRRKFNDLIPLTQLKAFGKPGSALETLQMLKQSRLSVSAVGAKHWEFIMGLVAKNEG</sequence>
<dbReference type="InterPro" id="IPR002740">
    <property type="entry name" value="EVE_domain"/>
</dbReference>
<name>A0A2B7XAU0_POLH7</name>
<feature type="domain" description="EVE" evidence="1">
    <location>
        <begin position="2"/>
        <end position="77"/>
    </location>
</feature>
<accession>A0A2B7XAU0</accession>
<dbReference type="GO" id="GO:0005634">
    <property type="term" value="C:nucleus"/>
    <property type="evidence" value="ECO:0007669"/>
    <property type="project" value="TreeGrafter"/>
</dbReference>
<proteinExistence type="predicted"/>
<dbReference type="Proteomes" id="UP000224634">
    <property type="component" value="Unassembled WGS sequence"/>
</dbReference>
<keyword evidence="3" id="KW-1185">Reference proteome</keyword>
<gene>
    <name evidence="2" type="ORF">AJ80_07802</name>
</gene>
<dbReference type="InterPro" id="IPR052181">
    <property type="entry name" value="5hmC_binding"/>
</dbReference>
<dbReference type="PANTHER" id="PTHR14087">
    <property type="entry name" value="THYMOCYTE NUCLEAR PROTEIN 1"/>
    <property type="match status" value="1"/>
</dbReference>
<comment type="caution">
    <text evidence="2">The sequence shown here is derived from an EMBL/GenBank/DDBJ whole genome shotgun (WGS) entry which is preliminary data.</text>
</comment>
<dbReference type="Gene3D" id="3.10.590.10">
    <property type="entry name" value="ph1033 like domains"/>
    <property type="match status" value="1"/>
</dbReference>
<dbReference type="OrthoDB" id="41445at2759"/>
<feature type="non-terminal residue" evidence="2">
    <location>
        <position position="1"/>
    </location>
</feature>
<evidence type="ECO:0000259" key="1">
    <source>
        <dbReference type="Pfam" id="PF01878"/>
    </source>
</evidence>
<dbReference type="PANTHER" id="PTHR14087:SF7">
    <property type="entry name" value="THYMOCYTE NUCLEAR PROTEIN 1"/>
    <property type="match status" value="1"/>
</dbReference>
<dbReference type="STRING" id="1447883.A0A2B7XAU0"/>
<protein>
    <recommendedName>
        <fullName evidence="1">EVE domain-containing protein</fullName>
    </recommendedName>
</protein>
<dbReference type="SUPFAM" id="SSF88697">
    <property type="entry name" value="PUA domain-like"/>
    <property type="match status" value="1"/>
</dbReference>
<dbReference type="Pfam" id="PF01878">
    <property type="entry name" value="EVE"/>
    <property type="match status" value="1"/>
</dbReference>
<organism evidence="2 3">
    <name type="scientific">Polytolypa hystricis (strain UAMH7299)</name>
    <dbReference type="NCBI Taxonomy" id="1447883"/>
    <lineage>
        <taxon>Eukaryota</taxon>
        <taxon>Fungi</taxon>
        <taxon>Dikarya</taxon>
        <taxon>Ascomycota</taxon>
        <taxon>Pezizomycotina</taxon>
        <taxon>Eurotiomycetes</taxon>
        <taxon>Eurotiomycetidae</taxon>
        <taxon>Onygenales</taxon>
        <taxon>Onygenales incertae sedis</taxon>
        <taxon>Polytolypa</taxon>
    </lineage>
</organism>
<evidence type="ECO:0000313" key="3">
    <source>
        <dbReference type="Proteomes" id="UP000224634"/>
    </source>
</evidence>
<dbReference type="AlphaFoldDB" id="A0A2B7XAU0"/>
<evidence type="ECO:0000313" key="2">
    <source>
        <dbReference type="EMBL" id="PGH08764.1"/>
    </source>
</evidence>
<reference evidence="2 3" key="1">
    <citation type="submission" date="2017-10" db="EMBL/GenBank/DDBJ databases">
        <title>Comparative genomics in systemic dimorphic fungi from Ajellomycetaceae.</title>
        <authorList>
            <person name="Munoz J.F."/>
            <person name="Mcewen J.G."/>
            <person name="Clay O.K."/>
            <person name="Cuomo C.A."/>
        </authorList>
    </citation>
    <scope>NUCLEOTIDE SEQUENCE [LARGE SCALE GENOMIC DNA]</scope>
    <source>
        <strain evidence="2 3">UAMH7299</strain>
    </source>
</reference>